<comment type="caution">
    <text evidence="1">The sequence shown here is derived from an EMBL/GenBank/DDBJ whole genome shotgun (WGS) entry which is preliminary data.</text>
</comment>
<evidence type="ECO:0000313" key="1">
    <source>
        <dbReference type="EMBL" id="GLD58846.1"/>
    </source>
</evidence>
<keyword evidence="2" id="KW-1185">Reference proteome</keyword>
<dbReference type="Proteomes" id="UP001279410">
    <property type="component" value="Unassembled WGS sequence"/>
</dbReference>
<gene>
    <name evidence="1" type="ORF">AKAME5_001092100</name>
</gene>
<organism evidence="1 2">
    <name type="scientific">Lates japonicus</name>
    <name type="common">Japanese lates</name>
    <dbReference type="NCBI Taxonomy" id="270547"/>
    <lineage>
        <taxon>Eukaryota</taxon>
        <taxon>Metazoa</taxon>
        <taxon>Chordata</taxon>
        <taxon>Craniata</taxon>
        <taxon>Vertebrata</taxon>
        <taxon>Euteleostomi</taxon>
        <taxon>Actinopterygii</taxon>
        <taxon>Neopterygii</taxon>
        <taxon>Teleostei</taxon>
        <taxon>Neoteleostei</taxon>
        <taxon>Acanthomorphata</taxon>
        <taxon>Carangaria</taxon>
        <taxon>Carangaria incertae sedis</taxon>
        <taxon>Centropomidae</taxon>
        <taxon>Lates</taxon>
    </lineage>
</organism>
<protein>
    <submittedName>
        <fullName evidence="1">Amyloid beta A4 protein-binding family A member 2-like protein</fullName>
    </submittedName>
</protein>
<reference evidence="1" key="1">
    <citation type="submission" date="2022-08" db="EMBL/GenBank/DDBJ databases">
        <title>Genome sequencing of akame (Lates japonicus).</title>
        <authorList>
            <person name="Hashiguchi Y."/>
            <person name="Takahashi H."/>
        </authorList>
    </citation>
    <scope>NUCLEOTIDE SEQUENCE</scope>
    <source>
        <strain evidence="1">Kochi</strain>
    </source>
</reference>
<evidence type="ECO:0000313" key="2">
    <source>
        <dbReference type="Proteomes" id="UP001279410"/>
    </source>
</evidence>
<dbReference type="EMBL" id="BRZM01000035">
    <property type="protein sequence ID" value="GLD58846.1"/>
    <property type="molecule type" value="Genomic_DNA"/>
</dbReference>
<accession>A0AAD3R8A3</accession>
<name>A0AAD3R8A3_LATJO</name>
<proteinExistence type="predicted"/>
<dbReference type="AlphaFoldDB" id="A0AAD3R8A3"/>
<sequence>MFQGLKNQVKVKLSIVMPPSYHRLIKRPDLKFQLGFSVQNGTDMCPLTYKGPLFVSNGSKVSSTLRRRRE</sequence>